<name>A0AAP0EFL3_9MAGN</name>
<comment type="cofactor">
    <cofactor evidence="11">
        <name>heme</name>
        <dbReference type="ChEBI" id="CHEBI:30413"/>
    </cofactor>
</comment>
<keyword evidence="5 11" id="KW-0479">Metal-binding</keyword>
<dbReference type="SUPFAM" id="SSF48264">
    <property type="entry name" value="Cytochrome P450"/>
    <property type="match status" value="1"/>
</dbReference>
<dbReference type="PROSITE" id="PS00086">
    <property type="entry name" value="CYTOCHROME_P450"/>
    <property type="match status" value="1"/>
</dbReference>
<evidence type="ECO:0008006" key="15">
    <source>
        <dbReference type="Google" id="ProtNLM"/>
    </source>
</evidence>
<dbReference type="GO" id="GO:0044550">
    <property type="term" value="P:secondary metabolite biosynthetic process"/>
    <property type="evidence" value="ECO:0007669"/>
    <property type="project" value="UniProtKB-ARBA"/>
</dbReference>
<evidence type="ECO:0000256" key="6">
    <source>
        <dbReference type="ARBA" id="ARBA00022989"/>
    </source>
</evidence>
<keyword evidence="7 12" id="KW-0560">Oxidoreductase</keyword>
<dbReference type="InterPro" id="IPR002401">
    <property type="entry name" value="Cyt_P450_E_grp-I"/>
</dbReference>
<dbReference type="InterPro" id="IPR001128">
    <property type="entry name" value="Cyt_P450"/>
</dbReference>
<dbReference type="PANTHER" id="PTHR24282:SF255">
    <property type="entry name" value="CYTOCHROME P450 72A11-RELATED"/>
    <property type="match status" value="1"/>
</dbReference>
<dbReference type="PANTHER" id="PTHR24282">
    <property type="entry name" value="CYTOCHROME P450 FAMILY MEMBER"/>
    <property type="match status" value="1"/>
</dbReference>
<dbReference type="PRINTS" id="PR00463">
    <property type="entry name" value="EP450I"/>
</dbReference>
<accession>A0AAP0EFL3</accession>
<dbReference type="InterPro" id="IPR050665">
    <property type="entry name" value="Cytochrome_P450_Monooxygen"/>
</dbReference>
<evidence type="ECO:0000256" key="9">
    <source>
        <dbReference type="ARBA" id="ARBA00023033"/>
    </source>
</evidence>
<evidence type="ECO:0000256" key="11">
    <source>
        <dbReference type="PIRSR" id="PIRSR602401-1"/>
    </source>
</evidence>
<dbReference type="PRINTS" id="PR00385">
    <property type="entry name" value="P450"/>
</dbReference>
<organism evidence="13 14">
    <name type="scientific">Stephania yunnanensis</name>
    <dbReference type="NCBI Taxonomy" id="152371"/>
    <lineage>
        <taxon>Eukaryota</taxon>
        <taxon>Viridiplantae</taxon>
        <taxon>Streptophyta</taxon>
        <taxon>Embryophyta</taxon>
        <taxon>Tracheophyta</taxon>
        <taxon>Spermatophyta</taxon>
        <taxon>Magnoliopsida</taxon>
        <taxon>Ranunculales</taxon>
        <taxon>Menispermaceae</taxon>
        <taxon>Menispermoideae</taxon>
        <taxon>Cissampelideae</taxon>
        <taxon>Stephania</taxon>
    </lineage>
</organism>
<evidence type="ECO:0000256" key="3">
    <source>
        <dbReference type="ARBA" id="ARBA00022617"/>
    </source>
</evidence>
<keyword evidence="9 12" id="KW-0503">Monooxygenase</keyword>
<keyword evidence="8 11" id="KW-0408">Iron</keyword>
<evidence type="ECO:0000256" key="1">
    <source>
        <dbReference type="ARBA" id="ARBA00004370"/>
    </source>
</evidence>
<evidence type="ECO:0000256" key="12">
    <source>
        <dbReference type="RuleBase" id="RU000461"/>
    </source>
</evidence>
<sequence length="266" mass="30443">MKEIHDEIGTLLRGMIEKREKALKLGEVDNEDLLSVLIDSSLKEIHEHKNPKNVGLSIDEIIEECKLFYFAGQESTSTLLLWTIVLLSMHQEWQERAREEVLHAFGRSKPDFDGLSRLKIVSSIKVTMILYEVLRLYPPFGLLTRFTYKEMKLGGITLPSGVLVGLPILLINHDREVWGEDVEEFNPERFSGGISKATKYQFSFFTFGWGPRICIGQNFALIEAKIALAMILQHFSFELSPSYVHAPHVRISLQPQYGAQIIFHKL</sequence>
<keyword evidence="4" id="KW-0812">Transmembrane</keyword>
<evidence type="ECO:0000256" key="7">
    <source>
        <dbReference type="ARBA" id="ARBA00023002"/>
    </source>
</evidence>
<dbReference type="Proteomes" id="UP001420932">
    <property type="component" value="Unassembled WGS sequence"/>
</dbReference>
<reference evidence="13 14" key="1">
    <citation type="submission" date="2024-01" db="EMBL/GenBank/DDBJ databases">
        <title>Genome assemblies of Stephania.</title>
        <authorList>
            <person name="Yang L."/>
        </authorList>
    </citation>
    <scope>NUCLEOTIDE SEQUENCE [LARGE SCALE GENOMIC DNA]</scope>
    <source>
        <strain evidence="13">YNDBR</strain>
        <tissue evidence="13">Leaf</tissue>
    </source>
</reference>
<dbReference type="GO" id="GO:0004497">
    <property type="term" value="F:monooxygenase activity"/>
    <property type="evidence" value="ECO:0007669"/>
    <property type="project" value="UniProtKB-KW"/>
</dbReference>
<evidence type="ECO:0000256" key="4">
    <source>
        <dbReference type="ARBA" id="ARBA00022692"/>
    </source>
</evidence>
<keyword evidence="3 11" id="KW-0349">Heme</keyword>
<evidence type="ECO:0000256" key="5">
    <source>
        <dbReference type="ARBA" id="ARBA00022723"/>
    </source>
</evidence>
<keyword evidence="10" id="KW-0472">Membrane</keyword>
<dbReference type="GO" id="GO:0016020">
    <property type="term" value="C:membrane"/>
    <property type="evidence" value="ECO:0007669"/>
    <property type="project" value="UniProtKB-SubCell"/>
</dbReference>
<dbReference type="GO" id="GO:0005506">
    <property type="term" value="F:iron ion binding"/>
    <property type="evidence" value="ECO:0007669"/>
    <property type="project" value="InterPro"/>
</dbReference>
<dbReference type="InterPro" id="IPR036396">
    <property type="entry name" value="Cyt_P450_sf"/>
</dbReference>
<gene>
    <name evidence="13" type="ORF">Syun_027437</name>
</gene>
<evidence type="ECO:0000313" key="14">
    <source>
        <dbReference type="Proteomes" id="UP001420932"/>
    </source>
</evidence>
<evidence type="ECO:0000313" key="13">
    <source>
        <dbReference type="EMBL" id="KAK9092526.1"/>
    </source>
</evidence>
<evidence type="ECO:0000256" key="8">
    <source>
        <dbReference type="ARBA" id="ARBA00023004"/>
    </source>
</evidence>
<feature type="binding site" description="axial binding residue" evidence="11">
    <location>
        <position position="214"/>
    </location>
    <ligand>
        <name>heme</name>
        <dbReference type="ChEBI" id="CHEBI:30413"/>
    </ligand>
    <ligandPart>
        <name>Fe</name>
        <dbReference type="ChEBI" id="CHEBI:18248"/>
    </ligandPart>
</feature>
<dbReference type="Pfam" id="PF00067">
    <property type="entry name" value="p450"/>
    <property type="match status" value="1"/>
</dbReference>
<evidence type="ECO:0000256" key="2">
    <source>
        <dbReference type="ARBA" id="ARBA00010617"/>
    </source>
</evidence>
<evidence type="ECO:0000256" key="10">
    <source>
        <dbReference type="ARBA" id="ARBA00023136"/>
    </source>
</evidence>
<dbReference type="Gene3D" id="1.10.630.10">
    <property type="entry name" value="Cytochrome P450"/>
    <property type="match status" value="1"/>
</dbReference>
<comment type="subcellular location">
    <subcellularLocation>
        <location evidence="1">Membrane</location>
    </subcellularLocation>
</comment>
<comment type="similarity">
    <text evidence="2 12">Belongs to the cytochrome P450 family.</text>
</comment>
<proteinExistence type="inferred from homology"/>
<protein>
    <recommendedName>
        <fullName evidence="15">Cytochrome P450</fullName>
    </recommendedName>
</protein>
<dbReference type="GO" id="GO:0016705">
    <property type="term" value="F:oxidoreductase activity, acting on paired donors, with incorporation or reduction of molecular oxygen"/>
    <property type="evidence" value="ECO:0007669"/>
    <property type="project" value="InterPro"/>
</dbReference>
<dbReference type="InterPro" id="IPR017972">
    <property type="entry name" value="Cyt_P450_CS"/>
</dbReference>
<keyword evidence="14" id="KW-1185">Reference proteome</keyword>
<dbReference type="GO" id="GO:0020037">
    <property type="term" value="F:heme binding"/>
    <property type="evidence" value="ECO:0007669"/>
    <property type="project" value="InterPro"/>
</dbReference>
<dbReference type="EMBL" id="JBBNAF010000012">
    <property type="protein sequence ID" value="KAK9092526.1"/>
    <property type="molecule type" value="Genomic_DNA"/>
</dbReference>
<dbReference type="AlphaFoldDB" id="A0AAP0EFL3"/>
<keyword evidence="6" id="KW-1133">Transmembrane helix</keyword>
<comment type="caution">
    <text evidence="13">The sequence shown here is derived from an EMBL/GenBank/DDBJ whole genome shotgun (WGS) entry which is preliminary data.</text>
</comment>